<reference evidence="1 2" key="1">
    <citation type="submission" date="2018-12" db="EMBL/GenBank/DDBJ databases">
        <title>Flavobacterium sp. nov., isolated from glacier ice.</title>
        <authorList>
            <person name="Liu Q."/>
            <person name="Xin Y.-H."/>
        </authorList>
    </citation>
    <scope>NUCLEOTIDE SEQUENCE [LARGE SCALE GENOMIC DNA]</scope>
    <source>
        <strain evidence="1 2">RB1N8</strain>
    </source>
</reference>
<dbReference type="EMBL" id="RYDJ01000001">
    <property type="protein sequence ID" value="RTZ07987.1"/>
    <property type="molecule type" value="Genomic_DNA"/>
</dbReference>
<evidence type="ECO:0000313" key="1">
    <source>
        <dbReference type="EMBL" id="RTZ07987.1"/>
    </source>
</evidence>
<sequence>MTPSKQKGAISGGKYREYITSFKMSGNDAQGAFNTISNTDDPKQVTDYRLNSSSGWTDGQFEFMIYCFYGSKASNTGESDKKGFFAKPSDLFELKHEAYSRFNWPFKKTYIRTTIIGLKTINFLNNNYGTVLEFQTWDLNRFSNEWKFSFEEVDDPLIIETKQSISSKFNANFSTELSGTILEVVKVNTKYGASIEESKSNDYIVKRTTKSNNLFDSVIPFYDNVVNKNPNTGQFATRTYYTGKVEFQVRPIQVQW</sequence>
<dbReference type="RefSeq" id="WP_126561347.1">
    <property type="nucleotide sequence ID" value="NZ_RYDJ01000001.1"/>
</dbReference>
<evidence type="ECO:0000313" key="2">
    <source>
        <dbReference type="Proteomes" id="UP000280825"/>
    </source>
</evidence>
<protein>
    <submittedName>
        <fullName evidence="1">Uncharacterized protein</fullName>
    </submittedName>
</protein>
<organism evidence="1 2">
    <name type="scientific">Flavobacterium bomense</name>
    <dbReference type="NCBI Taxonomy" id="2497483"/>
    <lineage>
        <taxon>Bacteria</taxon>
        <taxon>Pseudomonadati</taxon>
        <taxon>Bacteroidota</taxon>
        <taxon>Flavobacteriia</taxon>
        <taxon>Flavobacteriales</taxon>
        <taxon>Flavobacteriaceae</taxon>
        <taxon>Flavobacterium</taxon>
    </lineage>
</organism>
<keyword evidence="2" id="KW-1185">Reference proteome</keyword>
<dbReference type="Proteomes" id="UP000280825">
    <property type="component" value="Unassembled WGS sequence"/>
</dbReference>
<accession>A0A3S0PKR0</accession>
<gene>
    <name evidence="1" type="ORF">EKL98_01305</name>
</gene>
<name>A0A3S0PKR0_9FLAO</name>
<proteinExistence type="predicted"/>
<comment type="caution">
    <text evidence="1">The sequence shown here is derived from an EMBL/GenBank/DDBJ whole genome shotgun (WGS) entry which is preliminary data.</text>
</comment>
<dbReference type="AlphaFoldDB" id="A0A3S0PKR0"/>